<protein>
    <submittedName>
        <fullName evidence="2">Polyhydroxyalkanoate synthesis regulator protein</fullName>
    </submittedName>
</protein>
<feature type="region of interest" description="Disordered" evidence="1">
    <location>
        <begin position="1"/>
        <end position="20"/>
    </location>
</feature>
<feature type="region of interest" description="Disordered" evidence="1">
    <location>
        <begin position="36"/>
        <end position="75"/>
    </location>
</feature>
<dbReference type="Proteomes" id="UP000536179">
    <property type="component" value="Unassembled WGS sequence"/>
</dbReference>
<keyword evidence="3" id="KW-1185">Reference proteome</keyword>
<comment type="caution">
    <text evidence="2">The sequence shown here is derived from an EMBL/GenBank/DDBJ whole genome shotgun (WGS) entry which is preliminary data.</text>
</comment>
<evidence type="ECO:0000313" key="3">
    <source>
        <dbReference type="Proteomes" id="UP000536179"/>
    </source>
</evidence>
<dbReference type="AlphaFoldDB" id="A0A7W5H4J4"/>
<accession>A0A7W5H4J4</accession>
<dbReference type="RefSeq" id="WP_246419045.1">
    <property type="nucleotide sequence ID" value="NZ_JACHXU010000002.1"/>
</dbReference>
<gene>
    <name evidence="2" type="ORF">FHS27_000658</name>
</gene>
<feature type="compositionally biased region" description="Basic and acidic residues" evidence="1">
    <location>
        <begin position="36"/>
        <end position="70"/>
    </location>
</feature>
<proteinExistence type="predicted"/>
<dbReference type="EMBL" id="JACHXU010000002">
    <property type="protein sequence ID" value="MBB3204891.1"/>
    <property type="molecule type" value="Genomic_DNA"/>
</dbReference>
<organism evidence="2 3">
    <name type="scientific">Aporhodopirellula rubra</name>
    <dbReference type="NCBI Taxonomy" id="980271"/>
    <lineage>
        <taxon>Bacteria</taxon>
        <taxon>Pseudomonadati</taxon>
        <taxon>Planctomycetota</taxon>
        <taxon>Planctomycetia</taxon>
        <taxon>Pirellulales</taxon>
        <taxon>Pirellulaceae</taxon>
        <taxon>Aporhodopirellula</taxon>
    </lineage>
</organism>
<evidence type="ECO:0000256" key="1">
    <source>
        <dbReference type="SAM" id="MobiDB-lite"/>
    </source>
</evidence>
<reference evidence="2 3" key="1">
    <citation type="submission" date="2020-08" db="EMBL/GenBank/DDBJ databases">
        <title>Genomic Encyclopedia of Type Strains, Phase III (KMG-III): the genomes of soil and plant-associated and newly described type strains.</title>
        <authorList>
            <person name="Whitman W."/>
        </authorList>
    </citation>
    <scope>NUCLEOTIDE SEQUENCE [LARGE SCALE GENOMIC DNA]</scope>
    <source>
        <strain evidence="2 3">CECT 8075</strain>
    </source>
</reference>
<evidence type="ECO:0000313" key="2">
    <source>
        <dbReference type="EMBL" id="MBB3204891.1"/>
    </source>
</evidence>
<sequence>MRTGDRHIGAFTNRKPTSSLERSLEALIEAADKLREKANKKQAKKAEAKARREAAKAEKQRQARMEEMKSSPKTWLTQAEKTAAAGGTHNDKAATDILADLREAIGGDRGKKLARDRAKKIAKAHPTLNMLKSSLRKGGLLD</sequence>
<name>A0A7W5H4J4_9BACT</name>